<proteinExistence type="predicted"/>
<dbReference type="SUPFAM" id="SSF81301">
    <property type="entry name" value="Nucleotidyltransferase"/>
    <property type="match status" value="1"/>
</dbReference>
<reference evidence="1 2" key="1">
    <citation type="journal article" date="2016" name="Environ. Microbiol.">
        <title>Genomic resolution of a cold subsurface aquifer community provides metabolic insights for novel microbes adapted to high CO concentrations.</title>
        <authorList>
            <person name="Probst A.J."/>
            <person name="Castelle C.J."/>
            <person name="Singh A."/>
            <person name="Brown C.T."/>
            <person name="Anantharaman K."/>
            <person name="Sharon I."/>
            <person name="Hug L.A."/>
            <person name="Burstein D."/>
            <person name="Emerson J.B."/>
            <person name="Thomas B.C."/>
            <person name="Banfield J.F."/>
        </authorList>
    </citation>
    <scope>NUCLEOTIDE SEQUENCE [LARGE SCALE GENOMIC DNA]</scope>
    <source>
        <strain evidence="1">CG1_02_38_46</strain>
    </source>
</reference>
<name>A0A1J4SKN8_9BACT</name>
<dbReference type="EMBL" id="MNUO01000003">
    <property type="protein sequence ID" value="OIN98813.1"/>
    <property type="molecule type" value="Genomic_DNA"/>
</dbReference>
<comment type="caution">
    <text evidence="1">The sequence shown here is derived from an EMBL/GenBank/DDBJ whole genome shotgun (WGS) entry which is preliminary data.</text>
</comment>
<dbReference type="AlphaFoldDB" id="A0A1J4SKN8"/>
<dbReference type="Gene3D" id="3.30.460.40">
    <property type="match status" value="1"/>
</dbReference>
<evidence type="ECO:0000313" key="1">
    <source>
        <dbReference type="EMBL" id="OIN98813.1"/>
    </source>
</evidence>
<accession>A0A1J4SKN8</accession>
<evidence type="ECO:0000313" key="2">
    <source>
        <dbReference type="Proteomes" id="UP000182278"/>
    </source>
</evidence>
<gene>
    <name evidence="1" type="ORF">AUJ66_00195</name>
</gene>
<dbReference type="InterPro" id="IPR043519">
    <property type="entry name" value="NT_sf"/>
</dbReference>
<dbReference type="Proteomes" id="UP000182278">
    <property type="component" value="Unassembled WGS sequence"/>
</dbReference>
<organism evidence="1 2">
    <name type="scientific">Candidatus Desantisbacteria bacterium CG1_02_38_46</name>
    <dbReference type="NCBI Taxonomy" id="1817893"/>
    <lineage>
        <taxon>Bacteria</taxon>
        <taxon>Candidatus Desantisiibacteriota</taxon>
    </lineage>
</organism>
<sequence>MVQNPILKVLFTFQKFGVKSLLIGGQACIIYGAAEFSRDSDFVIFCNSENLAKLKKALRFLKARNIYLPPLKKEFLEKGHACHFRCYDKSVKNLRVDVISKLRGCDDFQKLWERRFSVRFSRNRTIEIIGLQDLAQSKKTQRDKDWLMLNRLIENDIFTTRKLSLEKIKWWLYECRSSSKLIELARKNIDLAKECSIKRPLLKVAFKKDIPKLEKLLQNEELLEREKDRKYWELLRKELEMLRHKK</sequence>
<protein>
    <submittedName>
        <fullName evidence="1">Uncharacterized protein</fullName>
    </submittedName>
</protein>